<dbReference type="AlphaFoldDB" id="A0A645GHC0"/>
<evidence type="ECO:0000313" key="1">
    <source>
        <dbReference type="EMBL" id="MPN26361.1"/>
    </source>
</evidence>
<comment type="caution">
    <text evidence="1">The sequence shown here is derived from an EMBL/GenBank/DDBJ whole genome shotgun (WGS) entry which is preliminary data.</text>
</comment>
<dbReference type="EMBL" id="VSSQ01075851">
    <property type="protein sequence ID" value="MPN26361.1"/>
    <property type="molecule type" value="Genomic_DNA"/>
</dbReference>
<protein>
    <submittedName>
        <fullName evidence="1">Uncharacterized protein</fullName>
    </submittedName>
</protein>
<reference evidence="1" key="1">
    <citation type="submission" date="2019-08" db="EMBL/GenBank/DDBJ databases">
        <authorList>
            <person name="Kucharzyk K."/>
            <person name="Murdoch R.W."/>
            <person name="Higgins S."/>
            <person name="Loffler F."/>
        </authorList>
    </citation>
    <scope>NUCLEOTIDE SEQUENCE</scope>
</reference>
<accession>A0A645GHC0</accession>
<organism evidence="1">
    <name type="scientific">bioreactor metagenome</name>
    <dbReference type="NCBI Taxonomy" id="1076179"/>
    <lineage>
        <taxon>unclassified sequences</taxon>
        <taxon>metagenomes</taxon>
        <taxon>ecological metagenomes</taxon>
    </lineage>
</organism>
<sequence length="205" mass="22206">MHQLRWITDGIAAYRRLAFQVCIPGGGLGYDNLEAKAGQAGMPEGQLLIKGELQRNADASPLISTALQISQVLLLVSIQIESFWIADKGFRLYDAVALVSADKLSIPIETVDGQQTGIGTPFTVYRTGSVGEAGELCKRDGGCTLMVFFVLLHGMQCTAIGSHQTGFLDADDFASQFHFERTQYRIVEKGSSLHNDVPAEQGRVG</sequence>
<proteinExistence type="predicted"/>
<name>A0A645GHC0_9ZZZZ</name>
<gene>
    <name evidence="1" type="ORF">SDC9_173785</name>
</gene>